<evidence type="ECO:0000256" key="1">
    <source>
        <dbReference type="ARBA" id="ARBA00022490"/>
    </source>
</evidence>
<keyword evidence="6 11" id="KW-0067">ATP-binding</keyword>
<keyword evidence="2 11" id="KW-0820">tRNA-binding</keyword>
<dbReference type="CDD" id="cd01998">
    <property type="entry name" value="MnmA_TRMU-like"/>
    <property type="match status" value="1"/>
</dbReference>
<dbReference type="GO" id="GO:0000049">
    <property type="term" value="F:tRNA binding"/>
    <property type="evidence" value="ECO:0007669"/>
    <property type="project" value="UniProtKB-KW"/>
</dbReference>
<feature type="binding site" evidence="11">
    <location>
        <position position="36"/>
    </location>
    <ligand>
        <name>ATP</name>
        <dbReference type="ChEBI" id="CHEBI:30616"/>
    </ligand>
</feature>
<evidence type="ECO:0000259" key="12">
    <source>
        <dbReference type="Pfam" id="PF20258"/>
    </source>
</evidence>
<evidence type="ECO:0000313" key="15">
    <source>
        <dbReference type="Proteomes" id="UP000198718"/>
    </source>
</evidence>
<dbReference type="STRING" id="393762.SAMN05660472_01526"/>
<dbReference type="OrthoDB" id="9800696at2"/>
<keyword evidence="1 11" id="KW-0963">Cytoplasm</keyword>
<accession>A0A1G9CQ41</accession>
<dbReference type="NCBIfam" id="TIGR00420">
    <property type="entry name" value="trmU"/>
    <property type="match status" value="1"/>
</dbReference>
<protein>
    <recommendedName>
        <fullName evidence="11">tRNA-specific 2-thiouridylase MnmA</fullName>
        <ecNumber evidence="11">2.8.1.13</ecNumber>
    </recommendedName>
</protein>
<feature type="active site" description="Nucleophile" evidence="11">
    <location>
        <position position="105"/>
    </location>
</feature>
<keyword evidence="15" id="KW-1185">Reference proteome</keyword>
<dbReference type="RefSeq" id="WP_090552942.1">
    <property type="nucleotide sequence ID" value="NZ_FNFP01000002.1"/>
</dbReference>
<keyword evidence="4 11" id="KW-0819">tRNA processing</keyword>
<evidence type="ECO:0000256" key="4">
    <source>
        <dbReference type="ARBA" id="ARBA00022694"/>
    </source>
</evidence>
<keyword evidence="8" id="KW-1015">Disulfide bond</keyword>
<feature type="active site" description="Cysteine persulfide intermediate" evidence="11">
    <location>
        <position position="203"/>
    </location>
</feature>
<proteinExistence type="inferred from homology"/>
<feature type="binding site" evidence="11">
    <location>
        <position position="129"/>
    </location>
    <ligand>
        <name>ATP</name>
        <dbReference type="ChEBI" id="CHEBI:30616"/>
    </ligand>
</feature>
<dbReference type="AlphaFoldDB" id="A0A1G9CQ41"/>
<dbReference type="Gene3D" id="2.30.30.280">
    <property type="entry name" value="Adenine nucleotide alpha hydrolases-like domains"/>
    <property type="match status" value="1"/>
</dbReference>
<evidence type="ECO:0000256" key="2">
    <source>
        <dbReference type="ARBA" id="ARBA00022555"/>
    </source>
</evidence>
<dbReference type="InterPro" id="IPR014729">
    <property type="entry name" value="Rossmann-like_a/b/a_fold"/>
</dbReference>
<organism evidence="14 15">
    <name type="scientific">Natronincola ferrireducens</name>
    <dbReference type="NCBI Taxonomy" id="393762"/>
    <lineage>
        <taxon>Bacteria</taxon>
        <taxon>Bacillati</taxon>
        <taxon>Bacillota</taxon>
        <taxon>Clostridia</taxon>
        <taxon>Peptostreptococcales</taxon>
        <taxon>Natronincolaceae</taxon>
        <taxon>Natronincola</taxon>
    </lineage>
</organism>
<keyword evidence="7 11" id="KW-0694">RNA-binding</keyword>
<dbReference type="FunFam" id="2.40.30.10:FF:000023">
    <property type="entry name" value="tRNA-specific 2-thiouridylase MnmA"/>
    <property type="match status" value="1"/>
</dbReference>
<feature type="site" description="Interaction with tRNA" evidence="11">
    <location>
        <position position="130"/>
    </location>
</feature>
<feature type="domain" description="tRNA-specific 2-thiouridylase MnmA-like C-terminal" evidence="12">
    <location>
        <begin position="283"/>
        <end position="358"/>
    </location>
</feature>
<dbReference type="InterPro" id="IPR004506">
    <property type="entry name" value="MnmA-like"/>
</dbReference>
<dbReference type="Pfam" id="PF20258">
    <property type="entry name" value="tRNA_Me_trans_C"/>
    <property type="match status" value="1"/>
</dbReference>
<dbReference type="GO" id="GO:0103016">
    <property type="term" value="F:tRNA-uridine 2-sulfurtransferase activity"/>
    <property type="evidence" value="ECO:0007669"/>
    <property type="project" value="UniProtKB-EC"/>
</dbReference>
<dbReference type="EMBL" id="FNFP01000002">
    <property type="protein sequence ID" value="SDK53737.1"/>
    <property type="molecule type" value="Genomic_DNA"/>
</dbReference>
<dbReference type="Pfam" id="PF20259">
    <property type="entry name" value="tRNA_Me_trans_M"/>
    <property type="match status" value="1"/>
</dbReference>
<dbReference type="FunFam" id="3.40.50.620:FF:000115">
    <property type="entry name" value="tRNA-specific 2-thiouridylase MnmA"/>
    <property type="match status" value="1"/>
</dbReference>
<evidence type="ECO:0000256" key="6">
    <source>
        <dbReference type="ARBA" id="ARBA00022840"/>
    </source>
</evidence>
<evidence type="ECO:0000259" key="13">
    <source>
        <dbReference type="Pfam" id="PF20259"/>
    </source>
</evidence>
<keyword evidence="5 11" id="KW-0547">Nucleotide-binding</keyword>
<sequence length="363" mass="41226">MEKNNKVLLGMSGGVDSSVAAYLLKKQGYEVIGVTMQIWQDNEEVIKSDIGCCSLSAVEDARRVAAKLDIPFYVMNFKEIFKEKVINYFIDEYTKGRTPNPCIACNKHIKFEEFLRRAHQLGCYYVATGHYAKIEYDDRVQRYLLKKSVTDEKDQTYALYNMTQEQLKHTLMPLGYYNKDEIRKMAEELELPVAMKPDSQEICFVPDNNYGNFVKENSPKKIHEGDFIDKEGNVLGRHKGIIYYTIGQRKGLGIALGKPAFVIDIIPEKNQVVLGDKHEVFGKELIAEEVNFITFDKLQAPMTVEGKVRYNAKAQGAIVYPYNDNKMKLVFNEPQRAITPGQAVVLYDGEIVIGGGIITKATE</sequence>
<gene>
    <name evidence="11" type="primary">mnmA</name>
    <name evidence="14" type="ORF">SAMN05660472_01526</name>
</gene>
<evidence type="ECO:0000256" key="5">
    <source>
        <dbReference type="ARBA" id="ARBA00022741"/>
    </source>
</evidence>
<dbReference type="GO" id="GO:0002143">
    <property type="term" value="P:tRNA wobble position uridine thiolation"/>
    <property type="evidence" value="ECO:0007669"/>
    <property type="project" value="TreeGrafter"/>
</dbReference>
<evidence type="ECO:0000256" key="9">
    <source>
        <dbReference type="ARBA" id="ARBA00051542"/>
    </source>
</evidence>
<keyword evidence="3 11" id="KW-0808">Transferase</keyword>
<dbReference type="InterPro" id="IPR046884">
    <property type="entry name" value="MnmA-like_central"/>
</dbReference>
<feature type="region of interest" description="Interaction with tRNA" evidence="11">
    <location>
        <begin position="153"/>
        <end position="155"/>
    </location>
</feature>
<dbReference type="FunFam" id="2.30.30.280:FF:000001">
    <property type="entry name" value="tRNA-specific 2-thiouridylase MnmA"/>
    <property type="match status" value="1"/>
</dbReference>
<evidence type="ECO:0000313" key="14">
    <source>
        <dbReference type="EMBL" id="SDK53737.1"/>
    </source>
</evidence>
<evidence type="ECO:0000256" key="7">
    <source>
        <dbReference type="ARBA" id="ARBA00022884"/>
    </source>
</evidence>
<comment type="caution">
    <text evidence="11">Lacks conserved residue(s) required for the propagation of feature annotation.</text>
</comment>
<dbReference type="InterPro" id="IPR023382">
    <property type="entry name" value="MnmA-like_central_sf"/>
</dbReference>
<dbReference type="SUPFAM" id="SSF52402">
    <property type="entry name" value="Adenine nucleotide alpha hydrolases-like"/>
    <property type="match status" value="1"/>
</dbReference>
<comment type="similarity">
    <text evidence="11">Belongs to the MnmA/TRMU family.</text>
</comment>
<feature type="region of interest" description="Interaction with tRNA" evidence="11">
    <location>
        <begin position="309"/>
        <end position="310"/>
    </location>
</feature>
<dbReference type="Pfam" id="PF03054">
    <property type="entry name" value="tRNA_Me_trans"/>
    <property type="match status" value="1"/>
</dbReference>
<dbReference type="NCBIfam" id="NF001138">
    <property type="entry name" value="PRK00143.1"/>
    <property type="match status" value="1"/>
</dbReference>
<dbReference type="GO" id="GO:0005524">
    <property type="term" value="F:ATP binding"/>
    <property type="evidence" value="ECO:0007669"/>
    <property type="project" value="UniProtKB-KW"/>
</dbReference>
<dbReference type="InterPro" id="IPR046885">
    <property type="entry name" value="MnmA-like_C"/>
</dbReference>
<evidence type="ECO:0000256" key="10">
    <source>
        <dbReference type="ARBA" id="ARBA00056575"/>
    </source>
</evidence>
<dbReference type="Gene3D" id="3.40.50.620">
    <property type="entry name" value="HUPs"/>
    <property type="match status" value="1"/>
</dbReference>
<feature type="site" description="Interaction with tRNA" evidence="11">
    <location>
        <position position="342"/>
    </location>
</feature>
<comment type="function">
    <text evidence="10 11">Catalyzes the 2-thiolation of uridine at the wobble position (U34) of tRNA, leading to the formation of s(2)U34.</text>
</comment>
<evidence type="ECO:0000256" key="8">
    <source>
        <dbReference type="ARBA" id="ARBA00023157"/>
    </source>
</evidence>
<evidence type="ECO:0000256" key="11">
    <source>
        <dbReference type="HAMAP-Rule" id="MF_00144"/>
    </source>
</evidence>
<feature type="binding site" evidence="11">
    <location>
        <begin position="10"/>
        <end position="17"/>
    </location>
    <ligand>
        <name>ATP</name>
        <dbReference type="ChEBI" id="CHEBI:30616"/>
    </ligand>
</feature>
<reference evidence="14 15" key="1">
    <citation type="submission" date="2016-10" db="EMBL/GenBank/DDBJ databases">
        <authorList>
            <person name="de Groot N.N."/>
        </authorList>
    </citation>
    <scope>NUCLEOTIDE SEQUENCE [LARGE SCALE GENOMIC DNA]</scope>
    <source>
        <strain evidence="14 15">DSM 18346</strain>
    </source>
</reference>
<name>A0A1G9CQ41_9FIRM</name>
<dbReference type="GO" id="GO:0005737">
    <property type="term" value="C:cytoplasm"/>
    <property type="evidence" value="ECO:0007669"/>
    <property type="project" value="UniProtKB-SubCell"/>
</dbReference>
<dbReference type="Gene3D" id="2.40.30.10">
    <property type="entry name" value="Translation factors"/>
    <property type="match status" value="1"/>
</dbReference>
<comment type="catalytic activity">
    <reaction evidence="9 11">
        <text>S-sulfanyl-L-cysteinyl-[protein] + uridine(34) in tRNA + AH2 + ATP = 2-thiouridine(34) in tRNA + L-cysteinyl-[protein] + A + AMP + diphosphate + H(+)</text>
        <dbReference type="Rhea" id="RHEA:47032"/>
        <dbReference type="Rhea" id="RHEA-COMP:10131"/>
        <dbReference type="Rhea" id="RHEA-COMP:11726"/>
        <dbReference type="Rhea" id="RHEA-COMP:11727"/>
        <dbReference type="Rhea" id="RHEA-COMP:11728"/>
        <dbReference type="ChEBI" id="CHEBI:13193"/>
        <dbReference type="ChEBI" id="CHEBI:15378"/>
        <dbReference type="ChEBI" id="CHEBI:17499"/>
        <dbReference type="ChEBI" id="CHEBI:29950"/>
        <dbReference type="ChEBI" id="CHEBI:30616"/>
        <dbReference type="ChEBI" id="CHEBI:33019"/>
        <dbReference type="ChEBI" id="CHEBI:61963"/>
        <dbReference type="ChEBI" id="CHEBI:65315"/>
        <dbReference type="ChEBI" id="CHEBI:87170"/>
        <dbReference type="ChEBI" id="CHEBI:456215"/>
        <dbReference type="EC" id="2.8.1.13"/>
    </reaction>
</comment>
<comment type="subcellular location">
    <subcellularLocation>
        <location evidence="11">Cytoplasm</location>
    </subcellularLocation>
</comment>
<dbReference type="HAMAP" id="MF_00144">
    <property type="entry name" value="tRNA_thiouridyl_MnmA"/>
    <property type="match status" value="1"/>
</dbReference>
<dbReference type="PANTHER" id="PTHR11933:SF5">
    <property type="entry name" value="MITOCHONDRIAL TRNA-SPECIFIC 2-THIOURIDYLASE 1"/>
    <property type="match status" value="1"/>
</dbReference>
<dbReference type="EC" id="2.8.1.13" evidence="11"/>
<feature type="domain" description="tRNA-specific 2-thiouridylase MnmA-like central" evidence="13">
    <location>
        <begin position="212"/>
        <end position="276"/>
    </location>
</feature>
<evidence type="ECO:0000256" key="3">
    <source>
        <dbReference type="ARBA" id="ARBA00022679"/>
    </source>
</evidence>
<dbReference type="Proteomes" id="UP000198718">
    <property type="component" value="Unassembled WGS sequence"/>
</dbReference>
<dbReference type="PANTHER" id="PTHR11933">
    <property type="entry name" value="TRNA 5-METHYLAMINOMETHYL-2-THIOURIDYLATE -METHYLTRANSFERASE"/>
    <property type="match status" value="1"/>
</dbReference>